<accession>A0A4D7C221</accession>
<comment type="similarity">
    <text evidence="1">Belongs to the LysR transcriptional regulatory family.</text>
</comment>
<dbReference type="KEGG" id="hgn:E6W36_10060"/>
<dbReference type="Proteomes" id="UP000298714">
    <property type="component" value="Chromosome"/>
</dbReference>
<reference evidence="5" key="1">
    <citation type="submission" date="2019-04" db="EMBL/GenBank/DDBJ databases">
        <title>Complete genome sequence of Sphingomonas sp. W1-2-3.</title>
        <authorList>
            <person name="Im W.T."/>
        </authorList>
    </citation>
    <scope>NUCLEOTIDE SEQUENCE [LARGE SCALE GENOMIC DNA]</scope>
    <source>
        <strain evidence="5">W1-2-3</strain>
    </source>
</reference>
<sequence length="206" mass="21469">MPAPGLQPFRTVGRAAAGRAGVDGRDHLRAGKLRRALARAKARGVSGAERRPQPAAVRKHRPDRFHAGEHRSGDPAWAASAGRATVAPAAGDALAAVAAPDVRAPLIHNADNDWAAWLARAGVPDARPGDGLHVDLSAAAIEAALAGQGVALASVPLVADLLARGLLVEPFGPAQPDPRCYWLSAPEPQWQQKKVRALVAWLTGLQ</sequence>
<dbReference type="GO" id="GO:0006351">
    <property type="term" value="P:DNA-templated transcription"/>
    <property type="evidence" value="ECO:0007669"/>
    <property type="project" value="TreeGrafter"/>
</dbReference>
<feature type="compositionally biased region" description="Low complexity" evidence="2">
    <location>
        <begin position="10"/>
        <end position="20"/>
    </location>
</feature>
<organism evidence="4 5">
    <name type="scientific">Hankyongella ginsenosidimutans</name>
    <dbReference type="NCBI Taxonomy" id="1763828"/>
    <lineage>
        <taxon>Bacteria</taxon>
        <taxon>Pseudomonadati</taxon>
        <taxon>Pseudomonadota</taxon>
        <taxon>Alphaproteobacteria</taxon>
        <taxon>Sphingomonadales</taxon>
        <taxon>Sphingomonadaceae</taxon>
        <taxon>Hankyongella</taxon>
    </lineage>
</organism>
<keyword evidence="5" id="KW-1185">Reference proteome</keyword>
<feature type="compositionally biased region" description="Basic and acidic residues" evidence="2">
    <location>
        <begin position="64"/>
        <end position="73"/>
    </location>
</feature>
<dbReference type="GO" id="GO:0043565">
    <property type="term" value="F:sequence-specific DNA binding"/>
    <property type="evidence" value="ECO:0007669"/>
    <property type="project" value="TreeGrafter"/>
</dbReference>
<dbReference type="InterPro" id="IPR058163">
    <property type="entry name" value="LysR-type_TF_proteobact-type"/>
</dbReference>
<proteinExistence type="inferred from homology"/>
<dbReference type="Gene3D" id="3.40.190.10">
    <property type="entry name" value="Periplasmic binding protein-like II"/>
    <property type="match status" value="2"/>
</dbReference>
<protein>
    <recommendedName>
        <fullName evidence="3">LysR substrate-binding domain-containing protein</fullName>
    </recommendedName>
</protein>
<evidence type="ECO:0000313" key="4">
    <source>
        <dbReference type="EMBL" id="QCI79754.1"/>
    </source>
</evidence>
<dbReference type="PANTHER" id="PTHR30537">
    <property type="entry name" value="HTH-TYPE TRANSCRIPTIONAL REGULATOR"/>
    <property type="match status" value="1"/>
</dbReference>
<dbReference type="SUPFAM" id="SSF53850">
    <property type="entry name" value="Periplasmic binding protein-like II"/>
    <property type="match status" value="1"/>
</dbReference>
<evidence type="ECO:0000256" key="1">
    <source>
        <dbReference type="ARBA" id="ARBA00009437"/>
    </source>
</evidence>
<name>A0A4D7C221_9SPHN</name>
<feature type="region of interest" description="Disordered" evidence="2">
    <location>
        <begin position="40"/>
        <end position="79"/>
    </location>
</feature>
<evidence type="ECO:0000313" key="5">
    <source>
        <dbReference type="Proteomes" id="UP000298714"/>
    </source>
</evidence>
<feature type="region of interest" description="Disordered" evidence="2">
    <location>
        <begin position="1"/>
        <end position="24"/>
    </location>
</feature>
<evidence type="ECO:0000259" key="3">
    <source>
        <dbReference type="Pfam" id="PF03466"/>
    </source>
</evidence>
<evidence type="ECO:0000256" key="2">
    <source>
        <dbReference type="SAM" id="MobiDB-lite"/>
    </source>
</evidence>
<dbReference type="InterPro" id="IPR005119">
    <property type="entry name" value="LysR_subst-bd"/>
</dbReference>
<dbReference type="EMBL" id="CP039704">
    <property type="protein sequence ID" value="QCI79754.1"/>
    <property type="molecule type" value="Genomic_DNA"/>
</dbReference>
<gene>
    <name evidence="4" type="ORF">E6W36_10060</name>
</gene>
<dbReference type="AlphaFoldDB" id="A0A4D7C221"/>
<dbReference type="PANTHER" id="PTHR30537:SF74">
    <property type="entry name" value="HTH-TYPE TRANSCRIPTIONAL REGULATOR TRPI"/>
    <property type="match status" value="1"/>
</dbReference>
<dbReference type="GO" id="GO:0003700">
    <property type="term" value="F:DNA-binding transcription factor activity"/>
    <property type="evidence" value="ECO:0007669"/>
    <property type="project" value="TreeGrafter"/>
</dbReference>
<feature type="domain" description="LysR substrate-binding" evidence="3">
    <location>
        <begin position="112"/>
        <end position="203"/>
    </location>
</feature>
<dbReference type="Pfam" id="PF03466">
    <property type="entry name" value="LysR_substrate"/>
    <property type="match status" value="1"/>
</dbReference>